<evidence type="ECO:0000313" key="2">
    <source>
        <dbReference type="Proteomes" id="UP000070657"/>
    </source>
</evidence>
<accession>A0A133UGJ7</accession>
<name>A0A133UGJ7_9EURY</name>
<dbReference type="AlphaFoldDB" id="A0A133UGJ7"/>
<keyword evidence="2" id="KW-1185">Reference proteome</keyword>
<dbReference type="Proteomes" id="UP000070657">
    <property type="component" value="Unassembled WGS sequence"/>
</dbReference>
<reference evidence="1 2" key="1">
    <citation type="journal article" date="2016" name="Sci. Rep.">
        <title>Metabolic traits of an uncultured archaeal lineage -MSBL1- from brine pools of the Red Sea.</title>
        <authorList>
            <person name="Mwirichia R."/>
            <person name="Alam I."/>
            <person name="Rashid M."/>
            <person name="Vinu M."/>
            <person name="Ba-Alawi W."/>
            <person name="Anthony Kamau A."/>
            <person name="Kamanda Ngugi D."/>
            <person name="Goker M."/>
            <person name="Klenk H.P."/>
            <person name="Bajic V."/>
            <person name="Stingl U."/>
        </authorList>
    </citation>
    <scope>NUCLEOTIDE SEQUENCE [LARGE SCALE GENOMIC DNA]</scope>
    <source>
        <strain evidence="1">SCGC-AAA259E22</strain>
    </source>
</reference>
<dbReference type="EMBL" id="LHXP01000021">
    <property type="protein sequence ID" value="KXA93345.1"/>
    <property type="molecule type" value="Genomic_DNA"/>
</dbReference>
<protein>
    <submittedName>
        <fullName evidence="1">Uncharacterized protein</fullName>
    </submittedName>
</protein>
<proteinExistence type="predicted"/>
<evidence type="ECO:0000313" key="1">
    <source>
        <dbReference type="EMBL" id="KXA93345.1"/>
    </source>
</evidence>
<organism evidence="1 2">
    <name type="scientific">candidate division MSBL1 archaeon SCGC-AAA259E22</name>
    <dbReference type="NCBI Taxonomy" id="1698265"/>
    <lineage>
        <taxon>Archaea</taxon>
        <taxon>Methanobacteriati</taxon>
        <taxon>Methanobacteriota</taxon>
        <taxon>candidate division MSBL1</taxon>
    </lineage>
</organism>
<gene>
    <name evidence="1" type="ORF">AKJ66_02255</name>
</gene>
<sequence length="72" mass="8324">MIEPENCYFVDAFSYTSSEIEEIFSLFSQDAFFEGSILHPENLEKSFPSQTVYSDVCRRYSGHGEKQIQRAS</sequence>
<comment type="caution">
    <text evidence="1">The sequence shown here is derived from an EMBL/GenBank/DDBJ whole genome shotgun (WGS) entry which is preliminary data.</text>
</comment>